<accession>A0A0K0DIV7</accession>
<evidence type="ECO:0000313" key="1">
    <source>
        <dbReference type="Proteomes" id="UP000035642"/>
    </source>
</evidence>
<dbReference type="WBParaSite" id="ACAC_0001126901-mRNA-1">
    <property type="protein sequence ID" value="ACAC_0001126901-mRNA-1"/>
    <property type="gene ID" value="ACAC_0001126901"/>
</dbReference>
<protein>
    <submittedName>
        <fullName evidence="2">Endonuclease/exonuclease/phosphatase</fullName>
    </submittedName>
</protein>
<evidence type="ECO:0000313" key="2">
    <source>
        <dbReference type="WBParaSite" id="ACAC_0001126901-mRNA-1"/>
    </source>
</evidence>
<name>A0A0K0DIV7_ANGCA</name>
<reference evidence="2" key="2">
    <citation type="submission" date="2017-02" db="UniProtKB">
        <authorList>
            <consortium name="WormBaseParasite"/>
        </authorList>
    </citation>
    <scope>IDENTIFICATION</scope>
</reference>
<sequence>MEAAWITKNYGDDLYLQCTYTCIRVLDMRLADACNSDKSQWKLPGSRRTMVTICTYNARTLASEFSIGDLLMHATVIRYDVIGLAETRWRHPFNAVSEIGEELFFGTHDSGGVDGVGVIANTCLSMNVDSFEQLTTESDD</sequence>
<proteinExistence type="predicted"/>
<dbReference type="AlphaFoldDB" id="A0A0K0DIV7"/>
<dbReference type="Proteomes" id="UP000035642">
    <property type="component" value="Unassembled WGS sequence"/>
</dbReference>
<keyword evidence="1" id="KW-1185">Reference proteome</keyword>
<reference evidence="1" key="1">
    <citation type="submission" date="2012-09" db="EMBL/GenBank/DDBJ databases">
        <authorList>
            <person name="Martin A.A."/>
        </authorList>
    </citation>
    <scope>NUCLEOTIDE SEQUENCE</scope>
</reference>
<organism evidence="1 2">
    <name type="scientific">Angiostrongylus cantonensis</name>
    <name type="common">Rat lungworm</name>
    <dbReference type="NCBI Taxonomy" id="6313"/>
    <lineage>
        <taxon>Eukaryota</taxon>
        <taxon>Metazoa</taxon>
        <taxon>Ecdysozoa</taxon>
        <taxon>Nematoda</taxon>
        <taxon>Chromadorea</taxon>
        <taxon>Rhabditida</taxon>
        <taxon>Rhabditina</taxon>
        <taxon>Rhabditomorpha</taxon>
        <taxon>Strongyloidea</taxon>
        <taxon>Metastrongylidae</taxon>
        <taxon>Angiostrongylus</taxon>
    </lineage>
</organism>